<protein>
    <submittedName>
        <fullName evidence="3">Pilus assembly protein</fullName>
    </submittedName>
</protein>
<organism evidence="3 4">
    <name type="scientific">Fertoeibacter niger</name>
    <dbReference type="NCBI Taxonomy" id="2656921"/>
    <lineage>
        <taxon>Bacteria</taxon>
        <taxon>Pseudomonadati</taxon>
        <taxon>Pseudomonadota</taxon>
        <taxon>Alphaproteobacteria</taxon>
        <taxon>Rhodobacterales</taxon>
        <taxon>Paracoccaceae</taxon>
        <taxon>Fertoeibacter</taxon>
    </lineage>
</organism>
<comment type="caution">
    <text evidence="3">The sequence shown here is derived from an EMBL/GenBank/DDBJ whole genome shotgun (WGS) entry which is preliminary data.</text>
</comment>
<dbReference type="EMBL" id="WHUT02000003">
    <property type="protein sequence ID" value="NUB44154.1"/>
    <property type="molecule type" value="Genomic_DNA"/>
</dbReference>
<keyword evidence="1" id="KW-0472">Membrane</keyword>
<evidence type="ECO:0000256" key="1">
    <source>
        <dbReference type="SAM" id="Phobius"/>
    </source>
</evidence>
<dbReference type="Proteomes" id="UP000484076">
    <property type="component" value="Unassembled WGS sequence"/>
</dbReference>
<accession>A0A8X8GTM8</accession>
<dbReference type="Pfam" id="PF07811">
    <property type="entry name" value="TadE"/>
    <property type="match status" value="1"/>
</dbReference>
<evidence type="ECO:0000313" key="3">
    <source>
        <dbReference type="EMBL" id="NUB44154.1"/>
    </source>
</evidence>
<feature type="transmembrane region" description="Helical" evidence="1">
    <location>
        <begin position="21"/>
        <end position="38"/>
    </location>
</feature>
<dbReference type="AlphaFoldDB" id="A0A8X8GTM8"/>
<gene>
    <name evidence="3" type="ORF">GEU84_007155</name>
</gene>
<keyword evidence="1" id="KW-0812">Transmembrane</keyword>
<keyword evidence="1" id="KW-1133">Transmembrane helix</keyword>
<keyword evidence="4" id="KW-1185">Reference proteome</keyword>
<evidence type="ECO:0000313" key="4">
    <source>
        <dbReference type="Proteomes" id="UP000484076"/>
    </source>
</evidence>
<reference evidence="3" key="1">
    <citation type="submission" date="2020-05" db="EMBL/GenBank/DDBJ databases">
        <title>Fertoebacter nigrum gen. nov., sp. nov., a new member of the family Rhodobacteraceae.</title>
        <authorList>
            <person name="Szuroczki S."/>
            <person name="Abbaszade G."/>
            <person name="Buni D."/>
            <person name="Schumann P."/>
            <person name="Toth E."/>
        </authorList>
    </citation>
    <scope>NUCLEOTIDE SEQUENCE</scope>
    <source>
        <strain evidence="3">RG-N-1a</strain>
    </source>
</reference>
<sequence>MMRFMRRLGRGFRCENGSATVEFVLTVPVLFTIFMASFESGLLMTRSILLEQAVDRTMRELRLGHLPNATHDSLKTEICDRTVILANCAGSILIELVPVNTNTWVMPTTTTTCADRSDEIQPVTTFTQGGENNIMLVRVCVIQDPIFPTTGIGLALPKDGSGGYGLLAASAFVNEP</sequence>
<proteinExistence type="predicted"/>
<dbReference type="InterPro" id="IPR012495">
    <property type="entry name" value="TadE-like_dom"/>
</dbReference>
<evidence type="ECO:0000259" key="2">
    <source>
        <dbReference type="Pfam" id="PF07811"/>
    </source>
</evidence>
<feature type="domain" description="TadE-like" evidence="2">
    <location>
        <begin position="17"/>
        <end position="58"/>
    </location>
</feature>
<name>A0A8X8GTM8_9RHOB</name>
<dbReference type="RefSeq" id="WP_152824624.1">
    <property type="nucleotide sequence ID" value="NZ_WHUT02000003.1"/>
</dbReference>